<sequence length="148" mass="16703">MANPKDPSKSSFPFSDIPEYIQLSILSLLSPPDIAYFASTSKRFVFLCRNDTKLWFNMCHRRWGSKTHISKWGGGNITYKLLYKTLTHWENLIGFWRHCGQADLSITAQDSSFSSGAHGLSPAPGSTTPARLPNHRFFGWGYPQTSKS</sequence>
<name>A0ABR2QQD1_9ROSI</name>
<dbReference type="Proteomes" id="UP001396334">
    <property type="component" value="Unassembled WGS sequence"/>
</dbReference>
<dbReference type="SUPFAM" id="SSF81383">
    <property type="entry name" value="F-box domain"/>
    <property type="match status" value="1"/>
</dbReference>
<protein>
    <recommendedName>
        <fullName evidence="1">F-box protein</fullName>
    </recommendedName>
</protein>
<dbReference type="PANTHER" id="PTHR12874:SF28">
    <property type="entry name" value="F-BOX PROTEIN"/>
    <property type="match status" value="1"/>
</dbReference>
<dbReference type="InterPro" id="IPR001810">
    <property type="entry name" value="F-box_dom"/>
</dbReference>
<keyword evidence="4" id="KW-1185">Reference proteome</keyword>
<reference evidence="3 4" key="1">
    <citation type="journal article" date="2024" name="G3 (Bethesda)">
        <title>Genome assembly of Hibiscus sabdariffa L. provides insights into metabolisms of medicinal natural products.</title>
        <authorList>
            <person name="Kim T."/>
        </authorList>
    </citation>
    <scope>NUCLEOTIDE SEQUENCE [LARGE SCALE GENOMIC DNA]</scope>
    <source>
        <strain evidence="3">TK-2024</strain>
        <tissue evidence="3">Old leaves</tissue>
    </source>
</reference>
<evidence type="ECO:0000256" key="1">
    <source>
        <dbReference type="RuleBase" id="RU369085"/>
    </source>
</evidence>
<keyword evidence="1" id="KW-0833">Ubl conjugation pathway</keyword>
<dbReference type="EMBL" id="JBBPBN010000034">
    <property type="protein sequence ID" value="KAK9002868.1"/>
    <property type="molecule type" value="Genomic_DNA"/>
</dbReference>
<evidence type="ECO:0000313" key="4">
    <source>
        <dbReference type="Proteomes" id="UP001396334"/>
    </source>
</evidence>
<evidence type="ECO:0000313" key="3">
    <source>
        <dbReference type="EMBL" id="KAK9002868.1"/>
    </source>
</evidence>
<evidence type="ECO:0000259" key="2">
    <source>
        <dbReference type="PROSITE" id="PS50181"/>
    </source>
</evidence>
<organism evidence="3 4">
    <name type="scientific">Hibiscus sabdariffa</name>
    <name type="common">roselle</name>
    <dbReference type="NCBI Taxonomy" id="183260"/>
    <lineage>
        <taxon>Eukaryota</taxon>
        <taxon>Viridiplantae</taxon>
        <taxon>Streptophyta</taxon>
        <taxon>Embryophyta</taxon>
        <taxon>Tracheophyta</taxon>
        <taxon>Spermatophyta</taxon>
        <taxon>Magnoliopsida</taxon>
        <taxon>eudicotyledons</taxon>
        <taxon>Gunneridae</taxon>
        <taxon>Pentapetalae</taxon>
        <taxon>rosids</taxon>
        <taxon>malvids</taxon>
        <taxon>Malvales</taxon>
        <taxon>Malvaceae</taxon>
        <taxon>Malvoideae</taxon>
        <taxon>Hibiscus</taxon>
    </lineage>
</organism>
<gene>
    <name evidence="3" type="ORF">V6N11_060444</name>
</gene>
<dbReference type="Gene3D" id="1.20.1280.50">
    <property type="match status" value="1"/>
</dbReference>
<proteinExistence type="predicted"/>
<comment type="function">
    <text evidence="1">Acts as a component of a SCF E3 ubiquitin ligase complexes.</text>
</comment>
<dbReference type="Pfam" id="PF12937">
    <property type="entry name" value="F-box-like"/>
    <property type="match status" value="1"/>
</dbReference>
<accession>A0ABR2QQD1</accession>
<comment type="subunit">
    <text evidence="1">Component of the SCF-type E3 ligase complex.</text>
</comment>
<dbReference type="PROSITE" id="PS50181">
    <property type="entry name" value="FBOX"/>
    <property type="match status" value="1"/>
</dbReference>
<dbReference type="InterPro" id="IPR036047">
    <property type="entry name" value="F-box-like_dom_sf"/>
</dbReference>
<comment type="caution">
    <text evidence="3">The sequence shown here is derived from an EMBL/GenBank/DDBJ whole genome shotgun (WGS) entry which is preliminary data.</text>
</comment>
<comment type="pathway">
    <text evidence="1">Protein modification; protein ubiquitination.</text>
</comment>
<feature type="domain" description="F-box" evidence="2">
    <location>
        <begin position="11"/>
        <end position="58"/>
    </location>
</feature>
<dbReference type="PANTHER" id="PTHR12874">
    <property type="entry name" value="F-BOX ONLY PROTEIN 48-RELATED"/>
    <property type="match status" value="1"/>
</dbReference>
<keyword evidence="1" id="KW-0539">Nucleus</keyword>
<comment type="subcellular location">
    <subcellularLocation>
        <location evidence="1">Nucleus</location>
    </subcellularLocation>
</comment>